<sequence length="121" mass="14185">MLKQIWRKTLGHPSLTAIITDKREKSVDLHLLPHLTHTGEFHLDRLTSLLTSRYGMELDQRGDEAIRQLIQYAVRIQDKDVQRELLLFYLNCSPVIQDYLRSAEIFGGYHFLTQPLSHKKD</sequence>
<reference evidence="1 2" key="1">
    <citation type="submission" date="2016-10" db="EMBL/GenBank/DDBJ databases">
        <authorList>
            <person name="de Groot N.N."/>
        </authorList>
    </citation>
    <scope>NUCLEOTIDE SEQUENCE [LARGE SCALE GENOMIC DNA]</scope>
    <source>
        <strain evidence="1 2">CGMCC 1.7059</strain>
    </source>
</reference>
<proteinExistence type="predicted"/>
<dbReference type="STRING" id="488533.SAMN04487960_11510"/>
<evidence type="ECO:0000313" key="2">
    <source>
        <dbReference type="Proteomes" id="UP000199675"/>
    </source>
</evidence>
<protein>
    <submittedName>
        <fullName evidence="1">Uncharacterized protein</fullName>
    </submittedName>
</protein>
<dbReference type="EMBL" id="FNNE01000015">
    <property type="protein sequence ID" value="SDX71751.1"/>
    <property type="molecule type" value="Genomic_DNA"/>
</dbReference>
<dbReference type="AlphaFoldDB" id="A0A1H3DZ84"/>
<dbReference type="RefSeq" id="WP_245726069.1">
    <property type="nucleotide sequence ID" value="NZ_FNNE01000015.1"/>
</dbReference>
<organism evidence="1 2">
    <name type="scientific">Marinobacter mobilis</name>
    <dbReference type="NCBI Taxonomy" id="488533"/>
    <lineage>
        <taxon>Bacteria</taxon>
        <taxon>Pseudomonadati</taxon>
        <taxon>Pseudomonadota</taxon>
        <taxon>Gammaproteobacteria</taxon>
        <taxon>Pseudomonadales</taxon>
        <taxon>Marinobacteraceae</taxon>
        <taxon>Marinobacter</taxon>
    </lineage>
</organism>
<keyword evidence="2" id="KW-1185">Reference proteome</keyword>
<accession>A0A1H3DZ84</accession>
<dbReference type="Proteomes" id="UP000199675">
    <property type="component" value="Unassembled WGS sequence"/>
</dbReference>
<evidence type="ECO:0000313" key="1">
    <source>
        <dbReference type="EMBL" id="SDX71751.1"/>
    </source>
</evidence>
<name>A0A1H3DZ84_9GAMM</name>
<gene>
    <name evidence="1" type="ORF">SAMN04487960_11510</name>
</gene>